<dbReference type="GeneID" id="24921239"/>
<dbReference type="RefSeq" id="XP_012898512.1">
    <property type="nucleotide sequence ID" value="XM_013043058.1"/>
</dbReference>
<dbReference type="Gene3D" id="3.30.780.10">
    <property type="entry name" value="SUI1-like domain"/>
    <property type="match status" value="1"/>
</dbReference>
<dbReference type="EMBL" id="FN668688">
    <property type="protein sequence ID" value="CBK24464.2"/>
    <property type="molecule type" value="Genomic_DNA"/>
</dbReference>
<evidence type="ECO:0000256" key="4">
    <source>
        <dbReference type="ARBA" id="ARBA00023128"/>
    </source>
</evidence>
<comment type="similarity">
    <text evidence="2">Belongs to the mitochondrion-specific ribosomal protein mL49 family.</text>
</comment>
<keyword evidence="3" id="KW-0689">Ribosomal protein</keyword>
<dbReference type="AlphaFoldDB" id="D8M8S5"/>
<dbReference type="PANTHER" id="PTHR13477">
    <property type="entry name" value="MITOCHONDRIAL 39S RIBOSOMAL PROTEIN L49"/>
    <property type="match status" value="1"/>
</dbReference>
<evidence type="ECO:0000313" key="8">
    <source>
        <dbReference type="Proteomes" id="UP000008312"/>
    </source>
</evidence>
<protein>
    <recommendedName>
        <fullName evidence="6">Large ribosomal subunit protein mL49</fullName>
    </recommendedName>
</protein>
<keyword evidence="4" id="KW-0496">Mitochondrion</keyword>
<gene>
    <name evidence="7" type="ORF">GSBLH_T00004203001</name>
</gene>
<evidence type="ECO:0000256" key="5">
    <source>
        <dbReference type="ARBA" id="ARBA00023274"/>
    </source>
</evidence>
<dbReference type="GO" id="GO:0005762">
    <property type="term" value="C:mitochondrial large ribosomal subunit"/>
    <property type="evidence" value="ECO:0007669"/>
    <property type="project" value="TreeGrafter"/>
</dbReference>
<reference evidence="7" key="1">
    <citation type="submission" date="2010-02" db="EMBL/GenBank/DDBJ databases">
        <title>Sequencing and annotation of the Blastocystis hominis genome.</title>
        <authorList>
            <person name="Wincker P."/>
        </authorList>
    </citation>
    <scope>NUCLEOTIDE SEQUENCE</scope>
    <source>
        <strain evidence="7">Singapore isolate B</strain>
    </source>
</reference>
<dbReference type="PANTHER" id="PTHR13477:SF0">
    <property type="entry name" value="LARGE RIBOSOMAL SUBUNIT PROTEIN ML49"/>
    <property type="match status" value="1"/>
</dbReference>
<keyword evidence="5" id="KW-0687">Ribonucleoprotein</keyword>
<keyword evidence="8" id="KW-1185">Reference proteome</keyword>
<name>D8M8S5_BLAHO</name>
<evidence type="ECO:0000256" key="6">
    <source>
        <dbReference type="ARBA" id="ARBA00035191"/>
    </source>
</evidence>
<organism evidence="7">
    <name type="scientific">Blastocystis hominis</name>
    <dbReference type="NCBI Taxonomy" id="12968"/>
    <lineage>
        <taxon>Eukaryota</taxon>
        <taxon>Sar</taxon>
        <taxon>Stramenopiles</taxon>
        <taxon>Bigyra</taxon>
        <taxon>Opalozoa</taxon>
        <taxon>Opalinata</taxon>
        <taxon>Blastocystidae</taxon>
        <taxon>Blastocystis</taxon>
    </lineage>
</organism>
<dbReference type="Pfam" id="PF05046">
    <property type="entry name" value="Img2"/>
    <property type="match status" value="1"/>
</dbReference>
<proteinExistence type="inferred from homology"/>
<evidence type="ECO:0000313" key="7">
    <source>
        <dbReference type="EMBL" id="CBK24464.2"/>
    </source>
</evidence>
<dbReference type="OrthoDB" id="19439at2759"/>
<dbReference type="InterPro" id="IPR007740">
    <property type="entry name" value="Ribosomal_mL49"/>
</dbReference>
<comment type="subcellular location">
    <subcellularLocation>
        <location evidence="1">Mitochondrion</location>
    </subcellularLocation>
</comment>
<sequence>MFEKTVDLDLNFGEVTLGWKLAQQLLKHACDVIENNFGYFFWSVCCKNESRKGKGKKQGAVSPKQRRDRKNEGILELREKQKAAFLKLEFAIIMERYPVMRLVNVLRYNSPSKRQIRRLIGRPKWLGSKSEADSPIAPEPIKYTSKKCLFIGDENISGKEFTSIYRFLILAFYLHIEYRNNKSQILTVVRRIEGDVNEMASEIRKVCPDSDVMIHQGSIHVQGHHTQDIRKWLSEMGF</sequence>
<evidence type="ECO:0000256" key="3">
    <source>
        <dbReference type="ARBA" id="ARBA00022980"/>
    </source>
</evidence>
<evidence type="ECO:0000256" key="1">
    <source>
        <dbReference type="ARBA" id="ARBA00004173"/>
    </source>
</evidence>
<accession>D8M8S5</accession>
<dbReference type="GO" id="GO:0006412">
    <property type="term" value="P:translation"/>
    <property type="evidence" value="ECO:0007669"/>
    <property type="project" value="InterPro"/>
</dbReference>
<evidence type="ECO:0000256" key="2">
    <source>
        <dbReference type="ARBA" id="ARBA00005677"/>
    </source>
</evidence>
<dbReference type="InParanoid" id="D8M8S5"/>
<dbReference type="GO" id="GO:0003735">
    <property type="term" value="F:structural constituent of ribosome"/>
    <property type="evidence" value="ECO:0007669"/>
    <property type="project" value="InterPro"/>
</dbReference>
<dbReference type="Proteomes" id="UP000008312">
    <property type="component" value="Unassembled WGS sequence"/>
</dbReference>